<feature type="transmembrane region" description="Helical" evidence="1">
    <location>
        <begin position="283"/>
        <end position="304"/>
    </location>
</feature>
<keyword evidence="1" id="KW-1133">Transmembrane helix</keyword>
<name>A0A2V3IN83_9FLOR</name>
<protein>
    <submittedName>
        <fullName evidence="2">Uncharacterized protein</fullName>
    </submittedName>
</protein>
<evidence type="ECO:0000313" key="3">
    <source>
        <dbReference type="Proteomes" id="UP000247409"/>
    </source>
</evidence>
<gene>
    <name evidence="2" type="ORF">BWQ96_07675</name>
</gene>
<comment type="caution">
    <text evidence="2">The sequence shown here is derived from an EMBL/GenBank/DDBJ whole genome shotgun (WGS) entry which is preliminary data.</text>
</comment>
<sequence length="371" mass="42215">MSSFSFHVQPRPDGLIIPLRPLTTQLLFTIVSALSEIGLISAVLVILTKKECHTLSTERPVSIKSHSLRWRLIPVVAMLMFIALETLVSVHTKTHIHHVKNSHKCVQVDLRTSEALEVESSLNKEEEAVMLNCVKMTPAEDANFNIEVYPGNYSRSGEKIFVDCSADWLMKYKLDTKGKGILEPNAEQHCRNGFCVFLYSQESKVFFSPPLPSARFNHTNEYTGYWTEFIPGAVPSLNSTATYLLLLYQKGILEEIQIRRKLFMSAERGQCEMTNGSKEHTLVPYWLISITALSWFCSAILFALTRVLKSGIFYNISDPLHWTRRTYWAFNEGVDGKVTHFRSCLVDGVRRVYLCREYHHAEPSDASDIAS</sequence>
<dbReference type="EMBL" id="NBIV01000157">
    <property type="protein sequence ID" value="PXF42580.1"/>
    <property type="molecule type" value="Genomic_DNA"/>
</dbReference>
<feature type="transmembrane region" description="Helical" evidence="1">
    <location>
        <begin position="26"/>
        <end position="47"/>
    </location>
</feature>
<dbReference type="AlphaFoldDB" id="A0A2V3IN83"/>
<proteinExistence type="predicted"/>
<organism evidence="2 3">
    <name type="scientific">Gracilariopsis chorda</name>
    <dbReference type="NCBI Taxonomy" id="448386"/>
    <lineage>
        <taxon>Eukaryota</taxon>
        <taxon>Rhodophyta</taxon>
        <taxon>Florideophyceae</taxon>
        <taxon>Rhodymeniophycidae</taxon>
        <taxon>Gracilariales</taxon>
        <taxon>Gracilariaceae</taxon>
        <taxon>Gracilariopsis</taxon>
    </lineage>
</organism>
<feature type="transmembrane region" description="Helical" evidence="1">
    <location>
        <begin position="68"/>
        <end position="88"/>
    </location>
</feature>
<evidence type="ECO:0000256" key="1">
    <source>
        <dbReference type="SAM" id="Phobius"/>
    </source>
</evidence>
<evidence type="ECO:0000313" key="2">
    <source>
        <dbReference type="EMBL" id="PXF42580.1"/>
    </source>
</evidence>
<dbReference type="Proteomes" id="UP000247409">
    <property type="component" value="Unassembled WGS sequence"/>
</dbReference>
<accession>A0A2V3IN83</accession>
<keyword evidence="1" id="KW-0472">Membrane</keyword>
<keyword evidence="3" id="KW-1185">Reference proteome</keyword>
<reference evidence="2 3" key="1">
    <citation type="journal article" date="2018" name="Mol. Biol. Evol.">
        <title>Analysis of the draft genome of the red seaweed Gracilariopsis chorda provides insights into genome size evolution in Rhodophyta.</title>
        <authorList>
            <person name="Lee J."/>
            <person name="Yang E.C."/>
            <person name="Graf L."/>
            <person name="Yang J.H."/>
            <person name="Qiu H."/>
            <person name="Zel Zion U."/>
            <person name="Chan C.X."/>
            <person name="Stephens T.G."/>
            <person name="Weber A.P.M."/>
            <person name="Boo G.H."/>
            <person name="Boo S.M."/>
            <person name="Kim K.M."/>
            <person name="Shin Y."/>
            <person name="Jung M."/>
            <person name="Lee S.J."/>
            <person name="Yim H.S."/>
            <person name="Lee J.H."/>
            <person name="Bhattacharya D."/>
            <person name="Yoon H.S."/>
        </authorList>
    </citation>
    <scope>NUCLEOTIDE SEQUENCE [LARGE SCALE GENOMIC DNA]</scope>
    <source>
        <strain evidence="2 3">SKKU-2015</strain>
        <tissue evidence="2">Whole body</tissue>
    </source>
</reference>
<keyword evidence="1" id="KW-0812">Transmembrane</keyword>